<dbReference type="InterPro" id="IPR050631">
    <property type="entry name" value="PheA/TfdB_FAD_monoxygenase"/>
</dbReference>
<dbReference type="NCBIfam" id="NF004829">
    <property type="entry name" value="PRK06183.1-3"/>
    <property type="match status" value="1"/>
</dbReference>
<dbReference type="PANTHER" id="PTHR43476:SF3">
    <property type="entry name" value="FAD-BINDING MONOOXYGENASE"/>
    <property type="match status" value="1"/>
</dbReference>
<keyword evidence="1" id="KW-0560">Oxidoreductase</keyword>
<keyword evidence="3" id="KW-0812">Transmembrane</keyword>
<name>A0ABZ2PP57_9NOCA</name>
<protein>
    <submittedName>
        <fullName evidence="5">Bifunctional 3-(3-hydroxy-phenyl)propionate/3-hydroxycinnamic acid hydroxylase</fullName>
    </submittedName>
</protein>
<sequence>MRRTESGAPTGRPDMRDGDHFPVVIVGSGPTGMTAALLLGSYGISCLVLDRWDDVYPQPRAVHLDDEVYRILADLGLAEEFADISRPGRGLRLCDKQIRTYVEFERDPDIRPNGFPQANMFDQPDLEILMRSHLPRFDTVQARGGCEIISVQNQNDSVKVLFTDTADQARHWVTADYVLGCDGANSVVRSSIGSKMTDLGFAQRWLVIDISTDADLQQWEGVHQVCDGERAATYMRIGDSRYRWEFRLHDNEDVDTFTDLDAIRPLIAPWLGEVSLDDLKLIRCAEYTFRAQVVDRWRDRRVFLLGDAAHLTPPFIGQGMGAGLRDARNLIWKLAGVLGGSLPETALDTYQTERKAHASAMIKLAVQIGWAMTGGSRATSAVRKNIAPLLGYVPVIGTKATDSTTPRLPRSAYVLRSPVSVTGLPGTLCPNSVLDNGGRLDSAAPGQFLFVTSTPLTVGQRRELTRRGAAPIEVPASSELGVWLRRGHAIAAIVRPDRTVMASGRSVPALHTKVPTTFYQHANPPPAELTRDVDSPPAATNRTRTRTKRHA</sequence>
<organism evidence="5 6">
    <name type="scientific">Rhodococcus sovatensis</name>
    <dbReference type="NCBI Taxonomy" id="1805840"/>
    <lineage>
        <taxon>Bacteria</taxon>
        <taxon>Bacillati</taxon>
        <taxon>Actinomycetota</taxon>
        <taxon>Actinomycetes</taxon>
        <taxon>Mycobacteriales</taxon>
        <taxon>Nocardiaceae</taxon>
        <taxon>Rhodococcus</taxon>
    </lineage>
</organism>
<dbReference type="Proteomes" id="UP001432000">
    <property type="component" value="Chromosome"/>
</dbReference>
<dbReference type="Gene3D" id="3.50.50.60">
    <property type="entry name" value="FAD/NAD(P)-binding domain"/>
    <property type="match status" value="1"/>
</dbReference>
<dbReference type="PRINTS" id="PR00420">
    <property type="entry name" value="RNGMNOXGNASE"/>
</dbReference>
<keyword evidence="3" id="KW-0472">Membrane</keyword>
<dbReference type="SUPFAM" id="SSF51905">
    <property type="entry name" value="FAD/NAD(P)-binding domain"/>
    <property type="match status" value="1"/>
</dbReference>
<evidence type="ECO:0000313" key="6">
    <source>
        <dbReference type="Proteomes" id="UP001432000"/>
    </source>
</evidence>
<evidence type="ECO:0000259" key="4">
    <source>
        <dbReference type="Pfam" id="PF01494"/>
    </source>
</evidence>
<accession>A0ABZ2PP57</accession>
<evidence type="ECO:0000256" key="1">
    <source>
        <dbReference type="ARBA" id="ARBA00023002"/>
    </source>
</evidence>
<keyword evidence="3" id="KW-1133">Transmembrane helix</keyword>
<feature type="region of interest" description="Disordered" evidence="2">
    <location>
        <begin position="519"/>
        <end position="551"/>
    </location>
</feature>
<feature type="transmembrane region" description="Helical" evidence="3">
    <location>
        <begin position="21"/>
        <end position="44"/>
    </location>
</feature>
<evidence type="ECO:0000256" key="3">
    <source>
        <dbReference type="SAM" id="Phobius"/>
    </source>
</evidence>
<dbReference type="Gene3D" id="3.30.70.2450">
    <property type="match status" value="1"/>
</dbReference>
<dbReference type="RefSeq" id="WP_338890338.1">
    <property type="nucleotide sequence ID" value="NZ_CP147846.1"/>
</dbReference>
<dbReference type="EMBL" id="CP147846">
    <property type="protein sequence ID" value="WXG69521.1"/>
    <property type="molecule type" value="Genomic_DNA"/>
</dbReference>
<dbReference type="InterPro" id="IPR002938">
    <property type="entry name" value="FAD-bd"/>
</dbReference>
<keyword evidence="6" id="KW-1185">Reference proteome</keyword>
<evidence type="ECO:0000313" key="5">
    <source>
        <dbReference type="EMBL" id="WXG69521.1"/>
    </source>
</evidence>
<evidence type="ECO:0000256" key="2">
    <source>
        <dbReference type="SAM" id="MobiDB-lite"/>
    </source>
</evidence>
<gene>
    <name evidence="5" type="ORF">WDS16_02905</name>
</gene>
<dbReference type="Pfam" id="PF01494">
    <property type="entry name" value="FAD_binding_3"/>
    <property type="match status" value="1"/>
</dbReference>
<dbReference type="PANTHER" id="PTHR43476">
    <property type="entry name" value="3-(3-HYDROXY-PHENYL)PROPIONATE/3-HYDROXYCINNAMIC ACID HYDROXYLASE"/>
    <property type="match status" value="1"/>
</dbReference>
<dbReference type="InterPro" id="IPR036188">
    <property type="entry name" value="FAD/NAD-bd_sf"/>
</dbReference>
<reference evidence="5 6" key="1">
    <citation type="submission" date="2024-03" db="EMBL/GenBank/DDBJ databases">
        <title>Natural products discovery in diverse microorganisms through a two-stage MS feature dereplication strategy.</title>
        <authorList>
            <person name="Zhang R."/>
        </authorList>
    </citation>
    <scope>NUCLEOTIDE SEQUENCE [LARGE SCALE GENOMIC DNA]</scope>
    <source>
        <strain evidence="5 6">18930</strain>
    </source>
</reference>
<proteinExistence type="predicted"/>
<feature type="domain" description="FAD-binding" evidence="4">
    <location>
        <begin position="22"/>
        <end position="363"/>
    </location>
</feature>